<proteinExistence type="predicted"/>
<dbReference type="Proteomes" id="UP000596017">
    <property type="component" value="Segment"/>
</dbReference>
<dbReference type="EMBL" id="MW448170">
    <property type="protein sequence ID" value="QQO91676.1"/>
    <property type="molecule type" value="Genomic_DNA"/>
</dbReference>
<protein>
    <submittedName>
        <fullName evidence="1">Uncharacterized protein</fullName>
    </submittedName>
</protein>
<accession>A0A7T8ER65</accession>
<name>A0A7T8ER65_9CAUD</name>
<evidence type="ECO:0000313" key="1">
    <source>
        <dbReference type="EMBL" id="QQO91676.1"/>
    </source>
</evidence>
<organism evidence="1">
    <name type="scientific">Klebsiella phage vB_KpnM_M1</name>
    <dbReference type="NCBI Taxonomy" id="2798806"/>
    <lineage>
        <taxon>Viruses</taxon>
        <taxon>Duplodnaviria</taxon>
        <taxon>Heunggongvirae</taxon>
        <taxon>Uroviricota</taxon>
        <taxon>Caudoviricetes</taxon>
        <taxon>Pantevenvirales</taxon>
        <taxon>Straboviridae</taxon>
        <taxon>Slopekvirus</taxon>
        <taxon>Klebsiella virus PMBT1</taxon>
    </lineage>
</organism>
<gene>
    <name evidence="1" type="ORF">vBKpnMM1_gp277c</name>
</gene>
<reference evidence="1" key="1">
    <citation type="submission" date="2021-01" db="EMBL/GenBank/DDBJ databases">
        <authorList>
            <person name="Merabishvili M."/>
            <person name="Lood C."/>
            <person name="Wagemans J."/>
        </authorList>
    </citation>
    <scope>NUCLEOTIDE SEQUENCE</scope>
</reference>
<sequence length="140" mass="15769">MHGLTALLLTAIASEHLKKQNVNRNTKVSVMKTALIILEEIPENTTLYKVETDDSEVIEILKTAHGHYVNGSGNTKEQDYAVDVVNLMLGPNTDDNLKWALESNIPEKYVGMFYQCNIDSKSPFEPEKKIDLIVRTGFFL</sequence>